<feature type="transmembrane region" description="Helical" evidence="1">
    <location>
        <begin position="269"/>
        <end position="290"/>
    </location>
</feature>
<dbReference type="Proteomes" id="UP000218615">
    <property type="component" value="Unassembled WGS sequence"/>
</dbReference>
<evidence type="ECO:0000313" key="2">
    <source>
        <dbReference type="EMBL" id="SNQ61924.1"/>
    </source>
</evidence>
<evidence type="ECO:0000313" key="3">
    <source>
        <dbReference type="Proteomes" id="UP000218615"/>
    </source>
</evidence>
<keyword evidence="1" id="KW-0472">Membrane</keyword>
<dbReference type="OrthoDB" id="147449at2157"/>
<name>A0A284VRK7_9EURY</name>
<accession>A0A284VRK7</accession>
<proteinExistence type="predicted"/>
<dbReference type="AlphaFoldDB" id="A0A284VRK7"/>
<gene>
    <name evidence="2" type="ORF">MNV_550014</name>
</gene>
<reference evidence="3" key="1">
    <citation type="submission" date="2017-06" db="EMBL/GenBank/DDBJ databases">
        <authorList>
            <person name="Cremers G."/>
        </authorList>
    </citation>
    <scope>NUCLEOTIDE SEQUENCE [LARGE SCALE GENOMIC DNA]</scope>
</reference>
<evidence type="ECO:0000256" key="1">
    <source>
        <dbReference type="SAM" id="Phobius"/>
    </source>
</evidence>
<keyword evidence="3" id="KW-1185">Reference proteome</keyword>
<organism evidence="2 3">
    <name type="scientific">Candidatus Methanoperedens nitratireducens</name>
    <dbReference type="NCBI Taxonomy" id="1392998"/>
    <lineage>
        <taxon>Archaea</taxon>
        <taxon>Methanobacteriati</taxon>
        <taxon>Methanobacteriota</taxon>
        <taxon>Stenosarchaea group</taxon>
        <taxon>Methanomicrobia</taxon>
        <taxon>Methanosarcinales</taxon>
        <taxon>ANME-2 cluster</taxon>
        <taxon>Candidatus Methanoperedentaceae</taxon>
        <taxon>Candidatus Methanoperedens</taxon>
    </lineage>
</organism>
<keyword evidence="1" id="KW-1133">Transmembrane helix</keyword>
<dbReference type="EMBL" id="FZMP01000202">
    <property type="protein sequence ID" value="SNQ61924.1"/>
    <property type="molecule type" value="Genomic_DNA"/>
</dbReference>
<protein>
    <submittedName>
        <fullName evidence="2">Uncharacterized protein</fullName>
    </submittedName>
</protein>
<keyword evidence="1" id="KW-0812">Transmembrane</keyword>
<sequence length="294" mass="32156">MFKHIITVLALIMLTASTVDASIDSSIEKENFFNEDSGMSGFSKIYVDGFGVNSNGFKLILRTYERHAETSFKPFLADIEYILMAQGQVVYSKRVEQIPLSVGSEGNIILNHQGNVALEGGKNYTGMAKVYLYREGKPEYYLTTSSNFTARNDAEITEVYGDGIGASATIKSMSMVPLDAKIIFTLKQGGKIVETREIAAPSIMSNDKEKTINILWTGNLGEGTYIVSVSLNGKDLTVNYDKIFTVDKRTSAKTPEATNQSGKSGDSSYSTPGFTVIIPVLAILALVLIYKRRG</sequence>
<dbReference type="RefSeq" id="WP_096206551.1">
    <property type="nucleotide sequence ID" value="NZ_FZMP01000202.1"/>
</dbReference>